<feature type="transmembrane region" description="Helical" evidence="1">
    <location>
        <begin position="108"/>
        <end position="124"/>
    </location>
</feature>
<accession>A0ABN9Q338</accession>
<organism evidence="2 3">
    <name type="scientific">Prorocentrum cordatum</name>
    <dbReference type="NCBI Taxonomy" id="2364126"/>
    <lineage>
        <taxon>Eukaryota</taxon>
        <taxon>Sar</taxon>
        <taxon>Alveolata</taxon>
        <taxon>Dinophyceae</taxon>
        <taxon>Prorocentrales</taxon>
        <taxon>Prorocentraceae</taxon>
        <taxon>Prorocentrum</taxon>
    </lineage>
</organism>
<evidence type="ECO:0008006" key="4">
    <source>
        <dbReference type="Google" id="ProtNLM"/>
    </source>
</evidence>
<reference evidence="2" key="1">
    <citation type="submission" date="2023-10" db="EMBL/GenBank/DDBJ databases">
        <authorList>
            <person name="Chen Y."/>
            <person name="Shah S."/>
            <person name="Dougan E. K."/>
            <person name="Thang M."/>
            <person name="Chan C."/>
        </authorList>
    </citation>
    <scope>NUCLEOTIDE SEQUENCE [LARGE SCALE GENOMIC DNA]</scope>
</reference>
<evidence type="ECO:0000313" key="2">
    <source>
        <dbReference type="EMBL" id="CAK0798765.1"/>
    </source>
</evidence>
<proteinExistence type="predicted"/>
<evidence type="ECO:0000256" key="1">
    <source>
        <dbReference type="SAM" id="Phobius"/>
    </source>
</evidence>
<comment type="caution">
    <text evidence="2">The sequence shown here is derived from an EMBL/GenBank/DDBJ whole genome shotgun (WGS) entry which is preliminary data.</text>
</comment>
<keyword evidence="3" id="KW-1185">Reference proteome</keyword>
<keyword evidence="1" id="KW-0472">Membrane</keyword>
<protein>
    <recommendedName>
        <fullName evidence="4">Heterokaryon incompatibility domain-containing protein</fullName>
    </recommendedName>
</protein>
<dbReference type="EMBL" id="CAUYUJ010002011">
    <property type="protein sequence ID" value="CAK0798765.1"/>
    <property type="molecule type" value="Genomic_DNA"/>
</dbReference>
<keyword evidence="1" id="KW-1133">Transmembrane helix</keyword>
<sequence length="424" mass="46823">MSDGANEGRSDRAMGVRRAWSWRSQSLRVQAVRSTSSTISGPTGTSSEGSQVARIRELEVRILAGQTALRSMRLRVSGTMLGLGVGCACLAQLGYHSDEADQDGPWDGAAWFASIACMVLLAFAPLADDWVLTLVVAIVNASISTVGIDMFWNVEALFTILRRSDESFYEDGCDHPALDHPRTYCIWKAIRREASARFCCISLGQLTYADSETNAPSVLQARLAMPSKLGLCDAFISHSWHDSAVTKWDTLQEWRNGFVAQNGREPKVWFDKCCIDQGNIDADLRCLPVFLSGCQKLVVLCGVTYLSRLWCIMELFIFVHMGGDPKDIELHLLLRAGRKLEDRGMISAMIESFDAGMCTCANDSDRDRMLEIIHTAYGELDEFNKAVRTIIERTCSRYVEYSDLISGSSSDSDGFSSDGSDSSC</sequence>
<dbReference type="Proteomes" id="UP001189429">
    <property type="component" value="Unassembled WGS sequence"/>
</dbReference>
<evidence type="ECO:0000313" key="3">
    <source>
        <dbReference type="Proteomes" id="UP001189429"/>
    </source>
</evidence>
<feature type="transmembrane region" description="Helical" evidence="1">
    <location>
        <begin position="76"/>
        <end position="96"/>
    </location>
</feature>
<name>A0ABN9Q338_9DINO</name>
<keyword evidence="1" id="KW-0812">Transmembrane</keyword>
<gene>
    <name evidence="2" type="ORF">PCOR1329_LOCUS7428</name>
</gene>
<feature type="transmembrane region" description="Helical" evidence="1">
    <location>
        <begin position="131"/>
        <end position="152"/>
    </location>
</feature>